<evidence type="ECO:0000256" key="1">
    <source>
        <dbReference type="SAM" id="MobiDB-lite"/>
    </source>
</evidence>
<dbReference type="HOGENOM" id="CLU_015635_0_0_1"/>
<dbReference type="OrthoDB" id="435402at2759"/>
<organism evidence="2 3">
    <name type="scientific">Amanita muscaria (strain Koide BX008)</name>
    <dbReference type="NCBI Taxonomy" id="946122"/>
    <lineage>
        <taxon>Eukaryota</taxon>
        <taxon>Fungi</taxon>
        <taxon>Dikarya</taxon>
        <taxon>Basidiomycota</taxon>
        <taxon>Agaricomycotina</taxon>
        <taxon>Agaricomycetes</taxon>
        <taxon>Agaricomycetidae</taxon>
        <taxon>Agaricales</taxon>
        <taxon>Pluteineae</taxon>
        <taxon>Amanitaceae</taxon>
        <taxon>Amanita</taxon>
    </lineage>
</organism>
<dbReference type="EMBL" id="KN818224">
    <property type="protein sequence ID" value="KIL70514.1"/>
    <property type="molecule type" value="Genomic_DNA"/>
</dbReference>
<evidence type="ECO:0000313" key="2">
    <source>
        <dbReference type="EMBL" id="KIL70514.1"/>
    </source>
</evidence>
<protein>
    <submittedName>
        <fullName evidence="2">Uncharacterized protein</fullName>
    </submittedName>
</protein>
<dbReference type="InParanoid" id="A0A0C2TTB4"/>
<sequence>MALVASPPPPPHTATNTDFVRFPPWPSPPPGVTLIPFSDWAKKEVGIKLTCPNPDGIEVDGLDIPTVALEHPHATDKCKTDAFREDGEEVPKAKRRKIKTSAMNGDFKREWWQIWADEEAGKFTGHYNPKTPAIDRLCQAATDFRASRTWPPGEPRQLSPTNLFNQFGVFIGLQAIIPTWIRAERRKAEEALKGFKDMVEKSGQNGTQDDDDDDESESDEGDHLGAPVALQNGKHDDDQIVVDPPRTQEDEAEAAAIQEEIERKDDRLWAFLNDPETVVKMFLSSYMRKEGLVWADSNLSITPRLLFFFLRYILRNKLLLEYEVGLKKALVVVESAQVELPRTSEVAKIIPCEVSLALRDQYGSKAAQFKPIIIEDEEQEIGKLSNGNVDLDGLDDGPWGDGNVDDENDPALEEPTVEYVGDGEYVDTEQPIDEEGIASIEEVGDETEPVENDTVQADTGYNGWNDNGWSDVPMDVDSGTGGVWDSQGTWNDASKFQFDDTPAIDWTSPAYSLKTFLGIDTLPESYTTGVVEESVRKIVSLHAPTGSATTDGALEGQFESKLGRIVLAPWNDWDVPKEAKGLDEMRRVYSEIYRGRRIEKGIRKFNPKNGEEEAEEDIKTLNPEDLYEEDGREYSESANARIIWESSKGWVVDPDSTNLLFSNCTAEKPTPAELGSNNVHDPSKDTIQLLVDPAVIDKLKDVVGLGLGGTFVQLVRDLPTRYWYSDKLALVIPSFYVA</sequence>
<name>A0A0C2TTB4_AMAMK</name>
<dbReference type="AlphaFoldDB" id="A0A0C2TTB4"/>
<dbReference type="InterPro" id="IPR018606">
    <property type="entry name" value="Arb1"/>
</dbReference>
<reference evidence="2 3" key="1">
    <citation type="submission" date="2014-04" db="EMBL/GenBank/DDBJ databases">
        <title>Evolutionary Origins and Diversification of the Mycorrhizal Mutualists.</title>
        <authorList>
            <consortium name="DOE Joint Genome Institute"/>
            <consortium name="Mycorrhizal Genomics Consortium"/>
            <person name="Kohler A."/>
            <person name="Kuo A."/>
            <person name="Nagy L.G."/>
            <person name="Floudas D."/>
            <person name="Copeland A."/>
            <person name="Barry K.W."/>
            <person name="Cichocki N."/>
            <person name="Veneault-Fourrey C."/>
            <person name="LaButti K."/>
            <person name="Lindquist E.A."/>
            <person name="Lipzen A."/>
            <person name="Lundell T."/>
            <person name="Morin E."/>
            <person name="Murat C."/>
            <person name="Riley R."/>
            <person name="Ohm R."/>
            <person name="Sun H."/>
            <person name="Tunlid A."/>
            <person name="Henrissat B."/>
            <person name="Grigoriev I.V."/>
            <person name="Hibbett D.S."/>
            <person name="Martin F."/>
        </authorList>
    </citation>
    <scope>NUCLEOTIDE SEQUENCE [LARGE SCALE GENOMIC DNA]</scope>
    <source>
        <strain evidence="2 3">Koide BX008</strain>
    </source>
</reference>
<evidence type="ECO:0000313" key="3">
    <source>
        <dbReference type="Proteomes" id="UP000054549"/>
    </source>
</evidence>
<dbReference type="GO" id="GO:0031047">
    <property type="term" value="P:regulatory ncRNA-mediated gene silencing"/>
    <property type="evidence" value="ECO:0007669"/>
    <property type="project" value="InterPro"/>
</dbReference>
<dbReference type="Proteomes" id="UP000054549">
    <property type="component" value="Unassembled WGS sequence"/>
</dbReference>
<proteinExistence type="predicted"/>
<dbReference type="STRING" id="946122.A0A0C2TTB4"/>
<gene>
    <name evidence="2" type="ORF">M378DRAFT_156664</name>
</gene>
<dbReference type="Pfam" id="PF09692">
    <property type="entry name" value="Arb1"/>
    <property type="match status" value="1"/>
</dbReference>
<dbReference type="GO" id="GO:0033167">
    <property type="term" value="C:ARC complex"/>
    <property type="evidence" value="ECO:0007669"/>
    <property type="project" value="InterPro"/>
</dbReference>
<feature type="compositionally biased region" description="Acidic residues" evidence="1">
    <location>
        <begin position="208"/>
        <end position="220"/>
    </location>
</feature>
<keyword evidence="3" id="KW-1185">Reference proteome</keyword>
<accession>A0A0C2TTB4</accession>
<feature type="region of interest" description="Disordered" evidence="1">
    <location>
        <begin position="196"/>
        <end position="242"/>
    </location>
</feature>